<feature type="compositionally biased region" description="Low complexity" evidence="1">
    <location>
        <begin position="40"/>
        <end position="52"/>
    </location>
</feature>
<keyword evidence="2" id="KW-1185">Reference proteome</keyword>
<organism evidence="2 3">
    <name type="scientific">Panagrolaimus davidi</name>
    <dbReference type="NCBI Taxonomy" id="227884"/>
    <lineage>
        <taxon>Eukaryota</taxon>
        <taxon>Metazoa</taxon>
        <taxon>Ecdysozoa</taxon>
        <taxon>Nematoda</taxon>
        <taxon>Chromadorea</taxon>
        <taxon>Rhabditida</taxon>
        <taxon>Tylenchina</taxon>
        <taxon>Panagrolaimomorpha</taxon>
        <taxon>Panagrolaimoidea</taxon>
        <taxon>Panagrolaimidae</taxon>
        <taxon>Panagrolaimus</taxon>
    </lineage>
</organism>
<sequence>MSIFDDLVGSGAFSNNLYATSRLLERSRSRTRERRRAMRSARSASQYSRYASYNPAPIRSREYSTPPTREVSRPPARSGSFASFLDYSNSKQYELARNPSRGSLYGSYQNLSRYDSRGDLSYFYGAGRIGGIDSYVKNMNQPYEWQMPATYSLYRSTSRPNVGYAPLNGLNTYSNAYVDSEVSRRARQSATPSQVRSLYEDQIVGLQRSLSRERYNYDRLRSQYTSVTHQLESACKQADLMRTGSYSSWRSGSEPRTSVFTHFYPYY</sequence>
<dbReference type="AlphaFoldDB" id="A0A914QWU5"/>
<evidence type="ECO:0000313" key="2">
    <source>
        <dbReference type="Proteomes" id="UP000887578"/>
    </source>
</evidence>
<feature type="region of interest" description="Disordered" evidence="1">
    <location>
        <begin position="27"/>
        <end position="78"/>
    </location>
</feature>
<dbReference type="WBParaSite" id="PDA_v2.g8308.t1">
    <property type="protein sequence ID" value="PDA_v2.g8308.t1"/>
    <property type="gene ID" value="PDA_v2.g8308"/>
</dbReference>
<proteinExistence type="predicted"/>
<reference evidence="3" key="1">
    <citation type="submission" date="2022-11" db="UniProtKB">
        <authorList>
            <consortium name="WormBaseParasite"/>
        </authorList>
    </citation>
    <scope>IDENTIFICATION</scope>
</reference>
<evidence type="ECO:0000313" key="3">
    <source>
        <dbReference type="WBParaSite" id="PDA_v2.g8308.t1"/>
    </source>
</evidence>
<protein>
    <submittedName>
        <fullName evidence="3">Uncharacterized protein</fullName>
    </submittedName>
</protein>
<dbReference type="Proteomes" id="UP000887578">
    <property type="component" value="Unplaced"/>
</dbReference>
<accession>A0A914QWU5</accession>
<name>A0A914QWU5_9BILA</name>
<evidence type="ECO:0000256" key="1">
    <source>
        <dbReference type="SAM" id="MobiDB-lite"/>
    </source>
</evidence>